<sequence>SPQLTLDVAESIAEGRFEQEGFESVEEFLQLPQLAGLGMSADGLGVQSAFFEVRVIARYQDRYSYLTSLIHRDTISGEQSVLSRNFMRNFQPENISKQTDG</sequence>
<feature type="domain" description="T2SS protein K second SAM-like" evidence="1">
    <location>
        <begin position="2"/>
        <end position="46"/>
    </location>
</feature>
<feature type="non-terminal residue" evidence="2">
    <location>
        <position position="1"/>
    </location>
</feature>
<organism evidence="2">
    <name type="scientific">marine metagenome</name>
    <dbReference type="NCBI Taxonomy" id="408172"/>
    <lineage>
        <taxon>unclassified sequences</taxon>
        <taxon>metagenomes</taxon>
        <taxon>ecological metagenomes</taxon>
    </lineage>
</organism>
<name>A0A382ZKV8_9ZZZZ</name>
<accession>A0A382ZKV8</accession>
<protein>
    <recommendedName>
        <fullName evidence="1">T2SS protein K second SAM-like domain-containing protein</fullName>
    </recommendedName>
</protein>
<evidence type="ECO:0000259" key="1">
    <source>
        <dbReference type="Pfam" id="PF03934"/>
    </source>
</evidence>
<dbReference type="InterPro" id="IPR049179">
    <property type="entry name" value="T2SSK_SAM-like_2nd"/>
</dbReference>
<gene>
    <name evidence="2" type="ORF">METZ01_LOCUS448784</name>
</gene>
<dbReference type="EMBL" id="UINC01184629">
    <property type="protein sequence ID" value="SVD95930.1"/>
    <property type="molecule type" value="Genomic_DNA"/>
</dbReference>
<dbReference type="Pfam" id="PF03934">
    <property type="entry name" value="T2SSK"/>
    <property type="match status" value="1"/>
</dbReference>
<proteinExistence type="predicted"/>
<reference evidence="2" key="1">
    <citation type="submission" date="2018-05" db="EMBL/GenBank/DDBJ databases">
        <authorList>
            <person name="Lanie J.A."/>
            <person name="Ng W.-L."/>
            <person name="Kazmierczak K.M."/>
            <person name="Andrzejewski T.M."/>
            <person name="Davidsen T.M."/>
            <person name="Wayne K.J."/>
            <person name="Tettelin H."/>
            <person name="Glass J.I."/>
            <person name="Rusch D."/>
            <person name="Podicherti R."/>
            <person name="Tsui H.-C.T."/>
            <person name="Winkler M.E."/>
        </authorList>
    </citation>
    <scope>NUCLEOTIDE SEQUENCE</scope>
</reference>
<dbReference type="AlphaFoldDB" id="A0A382ZKV8"/>
<evidence type="ECO:0000313" key="2">
    <source>
        <dbReference type="EMBL" id="SVD95930.1"/>
    </source>
</evidence>